<dbReference type="PANTHER" id="PTHR33112:SF12">
    <property type="entry name" value="HETEROKARYON INCOMPATIBILITY DOMAIN-CONTAINING PROTEIN"/>
    <property type="match status" value="1"/>
</dbReference>
<feature type="non-terminal residue" evidence="1">
    <location>
        <position position="137"/>
    </location>
</feature>
<sequence>RGWTFQERLLSERCLFMTTQGVFFKCPSLCHNFGKEMSVGKSVGASPEVSWLLSAGTLKWSDHFMRYATLVKEYSKRSLTYPSDAINAFSGISQLLQHRLGGETACGLPRGAIDAALLWCPAEPLVRNLRFPTWSWA</sequence>
<evidence type="ECO:0000313" key="2">
    <source>
        <dbReference type="Proteomes" id="UP000250140"/>
    </source>
</evidence>
<dbReference type="OrthoDB" id="5135333at2759"/>
<gene>
    <name evidence="1" type="ORF">AOQ84DRAFT_278057</name>
</gene>
<evidence type="ECO:0000313" key="1">
    <source>
        <dbReference type="EMBL" id="OCL01204.1"/>
    </source>
</evidence>
<dbReference type="EMBL" id="KV751171">
    <property type="protein sequence ID" value="OCL01204.1"/>
    <property type="molecule type" value="Genomic_DNA"/>
</dbReference>
<keyword evidence="2" id="KW-1185">Reference proteome</keyword>
<proteinExistence type="predicted"/>
<evidence type="ECO:0008006" key="3">
    <source>
        <dbReference type="Google" id="ProtNLM"/>
    </source>
</evidence>
<protein>
    <recommendedName>
        <fullName evidence="3">Heterokaryon incompatibility domain-containing protein</fullName>
    </recommendedName>
</protein>
<accession>A0A8E2JLK5</accession>
<reference evidence="1 2" key="1">
    <citation type="journal article" date="2016" name="Nat. Commun.">
        <title>Ectomycorrhizal ecology is imprinted in the genome of the dominant symbiotic fungus Cenococcum geophilum.</title>
        <authorList>
            <consortium name="DOE Joint Genome Institute"/>
            <person name="Peter M."/>
            <person name="Kohler A."/>
            <person name="Ohm R.A."/>
            <person name="Kuo A."/>
            <person name="Krutzmann J."/>
            <person name="Morin E."/>
            <person name="Arend M."/>
            <person name="Barry K.W."/>
            <person name="Binder M."/>
            <person name="Choi C."/>
            <person name="Clum A."/>
            <person name="Copeland A."/>
            <person name="Grisel N."/>
            <person name="Haridas S."/>
            <person name="Kipfer T."/>
            <person name="LaButti K."/>
            <person name="Lindquist E."/>
            <person name="Lipzen A."/>
            <person name="Maire R."/>
            <person name="Meier B."/>
            <person name="Mihaltcheva S."/>
            <person name="Molinier V."/>
            <person name="Murat C."/>
            <person name="Poggeler S."/>
            <person name="Quandt C.A."/>
            <person name="Sperisen C."/>
            <person name="Tritt A."/>
            <person name="Tisserant E."/>
            <person name="Crous P.W."/>
            <person name="Henrissat B."/>
            <person name="Nehls U."/>
            <person name="Egli S."/>
            <person name="Spatafora J.W."/>
            <person name="Grigoriev I.V."/>
            <person name="Martin F.M."/>
        </authorList>
    </citation>
    <scope>NUCLEOTIDE SEQUENCE [LARGE SCALE GENOMIC DNA]</scope>
    <source>
        <strain evidence="1 2">CBS 207.34</strain>
    </source>
</reference>
<name>A0A8E2JLK5_9PEZI</name>
<dbReference type="AlphaFoldDB" id="A0A8E2JLK5"/>
<feature type="non-terminal residue" evidence="1">
    <location>
        <position position="1"/>
    </location>
</feature>
<dbReference type="Proteomes" id="UP000250140">
    <property type="component" value="Unassembled WGS sequence"/>
</dbReference>
<organism evidence="1 2">
    <name type="scientific">Glonium stellatum</name>
    <dbReference type="NCBI Taxonomy" id="574774"/>
    <lineage>
        <taxon>Eukaryota</taxon>
        <taxon>Fungi</taxon>
        <taxon>Dikarya</taxon>
        <taxon>Ascomycota</taxon>
        <taxon>Pezizomycotina</taxon>
        <taxon>Dothideomycetes</taxon>
        <taxon>Pleosporomycetidae</taxon>
        <taxon>Gloniales</taxon>
        <taxon>Gloniaceae</taxon>
        <taxon>Glonium</taxon>
    </lineage>
</organism>
<dbReference type="PANTHER" id="PTHR33112">
    <property type="entry name" value="DOMAIN PROTEIN, PUTATIVE-RELATED"/>
    <property type="match status" value="1"/>
</dbReference>